<sequence>MRQGPAPGTSPSTGTALIGHNTLTAPACVDIAAAAAPATLRPLLVIGTSSVVPGSGAQQDVKAEATYSLSKRNFALVSCTENTVVVRIPSQVAPGHAYLCSLFTTRMPTCDCPHFRLGANGDPGGCVDPCKHIRAAVIWIGKLVTNGPMVVEDEVDMDENEGSDIDEADLLNRRGRSRGLRRSCRCCTGSRRRAASMHKMSQVRILRISRNLGSLNSDVDPDAEVVIPEGEVLADFVVGGREQDHQVKGLQGPMQKRTGREVVKIPVERPKEARKDSYDAYAG</sequence>
<dbReference type="EMBL" id="KZ995936">
    <property type="protein sequence ID" value="RKO89698.1"/>
    <property type="molecule type" value="Genomic_DNA"/>
</dbReference>
<evidence type="ECO:0000313" key="3">
    <source>
        <dbReference type="EMBL" id="RKO89698.1"/>
    </source>
</evidence>
<keyword evidence="1" id="KW-0862">Zinc</keyword>
<accession>A0A4P9WEK1</accession>
<dbReference type="Proteomes" id="UP000269721">
    <property type="component" value="Unassembled WGS sequence"/>
</dbReference>
<feature type="domain" description="SWIM-type" evidence="2">
    <location>
        <begin position="98"/>
        <end position="141"/>
    </location>
</feature>
<name>A0A4P9WEK1_9FUNG</name>
<keyword evidence="1" id="KW-0479">Metal-binding</keyword>
<evidence type="ECO:0000256" key="1">
    <source>
        <dbReference type="PROSITE-ProRule" id="PRU00325"/>
    </source>
</evidence>
<dbReference type="GO" id="GO:0008270">
    <property type="term" value="F:zinc ion binding"/>
    <property type="evidence" value="ECO:0007669"/>
    <property type="project" value="UniProtKB-KW"/>
</dbReference>
<organism evidence="3 4">
    <name type="scientific">Blyttiomyces helicus</name>
    <dbReference type="NCBI Taxonomy" id="388810"/>
    <lineage>
        <taxon>Eukaryota</taxon>
        <taxon>Fungi</taxon>
        <taxon>Fungi incertae sedis</taxon>
        <taxon>Chytridiomycota</taxon>
        <taxon>Chytridiomycota incertae sedis</taxon>
        <taxon>Chytridiomycetes</taxon>
        <taxon>Chytridiomycetes incertae sedis</taxon>
        <taxon>Blyttiomyces</taxon>
    </lineage>
</organism>
<reference evidence="4" key="1">
    <citation type="journal article" date="2018" name="Nat. Microbiol.">
        <title>Leveraging single-cell genomics to expand the fungal tree of life.</title>
        <authorList>
            <person name="Ahrendt S.R."/>
            <person name="Quandt C.A."/>
            <person name="Ciobanu D."/>
            <person name="Clum A."/>
            <person name="Salamov A."/>
            <person name="Andreopoulos B."/>
            <person name="Cheng J.F."/>
            <person name="Woyke T."/>
            <person name="Pelin A."/>
            <person name="Henrissat B."/>
            <person name="Reynolds N.K."/>
            <person name="Benny G.L."/>
            <person name="Smith M.E."/>
            <person name="James T.Y."/>
            <person name="Grigoriev I.V."/>
        </authorList>
    </citation>
    <scope>NUCLEOTIDE SEQUENCE [LARGE SCALE GENOMIC DNA]</scope>
</reference>
<dbReference type="AlphaFoldDB" id="A0A4P9WEK1"/>
<proteinExistence type="predicted"/>
<dbReference type="InterPro" id="IPR007527">
    <property type="entry name" value="Znf_SWIM"/>
</dbReference>
<protein>
    <recommendedName>
        <fullName evidence="2">SWIM-type domain-containing protein</fullName>
    </recommendedName>
</protein>
<dbReference type="PROSITE" id="PS50966">
    <property type="entry name" value="ZF_SWIM"/>
    <property type="match status" value="1"/>
</dbReference>
<keyword evidence="1" id="KW-0863">Zinc-finger</keyword>
<keyword evidence="4" id="KW-1185">Reference proteome</keyword>
<gene>
    <name evidence="3" type="ORF">BDK51DRAFT_33366</name>
</gene>
<evidence type="ECO:0000313" key="4">
    <source>
        <dbReference type="Proteomes" id="UP000269721"/>
    </source>
</evidence>
<evidence type="ECO:0000259" key="2">
    <source>
        <dbReference type="PROSITE" id="PS50966"/>
    </source>
</evidence>